<protein>
    <submittedName>
        <fullName evidence="2">Tyrosine-protein phosphatase</fullName>
    </submittedName>
</protein>
<dbReference type="PANTHER" id="PTHR31126:SF1">
    <property type="entry name" value="TYROSINE SPECIFIC PROTEIN PHOSPHATASES DOMAIN-CONTAINING PROTEIN"/>
    <property type="match status" value="1"/>
</dbReference>
<dbReference type="Pfam" id="PF13350">
    <property type="entry name" value="Y_phosphatase3"/>
    <property type="match status" value="1"/>
</dbReference>
<dbReference type="SUPFAM" id="SSF52799">
    <property type="entry name" value="(Phosphotyrosine protein) phosphatases II"/>
    <property type="match status" value="1"/>
</dbReference>
<gene>
    <name evidence="2" type="ORF">J4573_24880</name>
</gene>
<proteinExistence type="inferred from homology"/>
<dbReference type="PROSITE" id="PS00383">
    <property type="entry name" value="TYR_PHOSPHATASE_1"/>
    <property type="match status" value="1"/>
</dbReference>
<dbReference type="InterPro" id="IPR029021">
    <property type="entry name" value="Prot-tyrosine_phosphatase-like"/>
</dbReference>
<dbReference type="InterPro" id="IPR026893">
    <property type="entry name" value="Tyr/Ser_Pase_IphP-type"/>
</dbReference>
<dbReference type="EMBL" id="JAGEOJ010000010">
    <property type="protein sequence ID" value="MBO2450360.1"/>
    <property type="molecule type" value="Genomic_DNA"/>
</dbReference>
<dbReference type="AlphaFoldDB" id="A0A939PD21"/>
<dbReference type="PANTHER" id="PTHR31126">
    <property type="entry name" value="TYROSINE-PROTEIN PHOSPHATASE"/>
    <property type="match status" value="1"/>
</dbReference>
<name>A0A939PD21_9ACTN</name>
<dbReference type="RefSeq" id="WP_208258241.1">
    <property type="nucleotide sequence ID" value="NZ_JAGEOJ010000010.1"/>
</dbReference>
<evidence type="ECO:0000313" key="3">
    <source>
        <dbReference type="Proteomes" id="UP000669179"/>
    </source>
</evidence>
<keyword evidence="3" id="KW-1185">Reference proteome</keyword>
<accession>A0A939PD21</accession>
<reference evidence="2" key="1">
    <citation type="submission" date="2021-03" db="EMBL/GenBank/DDBJ databases">
        <authorList>
            <person name="Kanchanasin P."/>
            <person name="Saeng-In P."/>
            <person name="Phongsopitanun W."/>
            <person name="Yuki M."/>
            <person name="Kudo T."/>
            <person name="Ohkuma M."/>
            <person name="Tanasupawat S."/>
        </authorList>
    </citation>
    <scope>NUCLEOTIDE SEQUENCE</scope>
    <source>
        <strain evidence="2">GKU 128</strain>
    </source>
</reference>
<evidence type="ECO:0000313" key="2">
    <source>
        <dbReference type="EMBL" id="MBO2450360.1"/>
    </source>
</evidence>
<dbReference type="Gene3D" id="3.90.190.10">
    <property type="entry name" value="Protein tyrosine phosphatase superfamily"/>
    <property type="match status" value="1"/>
</dbReference>
<dbReference type="Proteomes" id="UP000669179">
    <property type="component" value="Unassembled WGS sequence"/>
</dbReference>
<sequence>MEREIGLEGCVNFRDLGGYRADGGSIRWRRLFRSDALHELTPADVATLRDLGVSTVIDLRSDFERAHDGGPHPLEGAAAFVRAPIINEVNGRFMGDTDLSLAQRYARIMETTGTALADAVTAIAEAPGAAVFHCAAGKDRTGMVSAVVLGALGVADADVVADYAMTGRNLVGIQARLERHAAYKETYAYVPRDAMTADTGTMSELIADLRARHGDMTALLGASGVGSEVVERLRAALVGP</sequence>
<comment type="similarity">
    <text evidence="1">Belongs to the protein-tyrosine phosphatase family.</text>
</comment>
<dbReference type="InterPro" id="IPR016130">
    <property type="entry name" value="Tyr_Pase_AS"/>
</dbReference>
<organism evidence="2 3">
    <name type="scientific">Actinomadura barringtoniae</name>
    <dbReference type="NCBI Taxonomy" id="1427535"/>
    <lineage>
        <taxon>Bacteria</taxon>
        <taxon>Bacillati</taxon>
        <taxon>Actinomycetota</taxon>
        <taxon>Actinomycetes</taxon>
        <taxon>Streptosporangiales</taxon>
        <taxon>Thermomonosporaceae</taxon>
        <taxon>Actinomadura</taxon>
    </lineage>
</organism>
<dbReference type="GO" id="GO:0004721">
    <property type="term" value="F:phosphoprotein phosphatase activity"/>
    <property type="evidence" value="ECO:0007669"/>
    <property type="project" value="InterPro"/>
</dbReference>
<comment type="caution">
    <text evidence="2">The sequence shown here is derived from an EMBL/GenBank/DDBJ whole genome shotgun (WGS) entry which is preliminary data.</text>
</comment>
<evidence type="ECO:0000256" key="1">
    <source>
        <dbReference type="ARBA" id="ARBA00009580"/>
    </source>
</evidence>